<dbReference type="Pfam" id="PF13813">
    <property type="entry name" value="MBOAT_2"/>
    <property type="match status" value="1"/>
</dbReference>
<feature type="region of interest" description="Disordered" evidence="8">
    <location>
        <begin position="159"/>
        <end position="178"/>
    </location>
</feature>
<dbReference type="InterPro" id="IPR044851">
    <property type="entry name" value="Wax_synthase"/>
</dbReference>
<proteinExistence type="inferred from homology"/>
<feature type="transmembrane region" description="Helical" evidence="9">
    <location>
        <begin position="341"/>
        <end position="363"/>
    </location>
</feature>
<evidence type="ECO:0000313" key="11">
    <source>
        <dbReference type="EMBL" id="CAE0730148.1"/>
    </source>
</evidence>
<dbReference type="AlphaFoldDB" id="A0A7S4AXF0"/>
<dbReference type="InterPro" id="IPR032805">
    <property type="entry name" value="Wax_synthase_dom"/>
</dbReference>
<organism evidence="11">
    <name type="scientific">Pseudo-nitzschia australis</name>
    <dbReference type="NCBI Taxonomy" id="44445"/>
    <lineage>
        <taxon>Eukaryota</taxon>
        <taxon>Sar</taxon>
        <taxon>Stramenopiles</taxon>
        <taxon>Ochrophyta</taxon>
        <taxon>Bacillariophyta</taxon>
        <taxon>Bacillariophyceae</taxon>
        <taxon>Bacillariophycidae</taxon>
        <taxon>Bacillariales</taxon>
        <taxon>Bacillariaceae</taxon>
        <taxon>Pseudo-nitzschia</taxon>
    </lineage>
</organism>
<keyword evidence="6 9" id="KW-1133">Transmembrane helix</keyword>
<accession>A0A7S4AXF0</accession>
<evidence type="ECO:0000256" key="8">
    <source>
        <dbReference type="SAM" id="MobiDB-lite"/>
    </source>
</evidence>
<keyword evidence="4" id="KW-0808">Transferase</keyword>
<feature type="domain" description="Wax synthase" evidence="10">
    <location>
        <begin position="302"/>
        <end position="364"/>
    </location>
</feature>
<dbReference type="PANTHER" id="PTHR31595:SF57">
    <property type="entry name" value="OS04G0481900 PROTEIN"/>
    <property type="match status" value="1"/>
</dbReference>
<evidence type="ECO:0000256" key="7">
    <source>
        <dbReference type="ARBA" id="ARBA00023136"/>
    </source>
</evidence>
<reference evidence="11" key="1">
    <citation type="submission" date="2021-01" db="EMBL/GenBank/DDBJ databases">
        <authorList>
            <person name="Corre E."/>
            <person name="Pelletier E."/>
            <person name="Niang G."/>
            <person name="Scheremetjew M."/>
            <person name="Finn R."/>
            <person name="Kale V."/>
            <person name="Holt S."/>
            <person name="Cochrane G."/>
            <person name="Meng A."/>
            <person name="Brown T."/>
            <person name="Cohen L."/>
        </authorList>
    </citation>
    <scope>NUCLEOTIDE SEQUENCE</scope>
    <source>
        <strain evidence="11">10249 10 AB</strain>
    </source>
</reference>
<gene>
    <name evidence="11" type="ORF">PAUS00366_LOCUS22934</name>
</gene>
<evidence type="ECO:0000259" key="10">
    <source>
        <dbReference type="Pfam" id="PF13813"/>
    </source>
</evidence>
<evidence type="ECO:0000256" key="9">
    <source>
        <dbReference type="SAM" id="Phobius"/>
    </source>
</evidence>
<dbReference type="PANTHER" id="PTHR31595">
    <property type="entry name" value="LONG-CHAIN-ALCOHOL O-FATTY-ACYLTRANSFERASE 3-RELATED"/>
    <property type="match status" value="1"/>
</dbReference>
<name>A0A7S4AXF0_9STRA</name>
<evidence type="ECO:0000256" key="5">
    <source>
        <dbReference type="ARBA" id="ARBA00022692"/>
    </source>
</evidence>
<evidence type="ECO:0000256" key="2">
    <source>
        <dbReference type="ARBA" id="ARBA00005179"/>
    </source>
</evidence>
<feature type="transmembrane region" description="Helical" evidence="9">
    <location>
        <begin position="256"/>
        <end position="276"/>
    </location>
</feature>
<sequence length="474" mass="53745">MMILIPLHYYFNEEFFDKEPAYMFKIPYLGSFGIINLRVSFWIKSFIFLSLQSFMNLCVATFVYRFILVTRPSTSLPSSNPSPCYSYLIGYGLVCPILLLAPFYIVTHCVELKNVALIICLCGGLPTLLLLRVVEAIHGLVPPAFLLVDDDVTKMAETHVQEGNHGDNQKKASGRGKQKENYNGFKRFILYYAATLQVKIDQKTNQPVRFTRQIMISQLRSFFSIFLQTSILYSLLQPFDYAIAPSRRPIQNLADLYYWGNIVNAFAMASLTSLLLNGGASGLGLMTSFCSGLTMENFSASPLTQSSSPSDFWGNRWDRPVASALRRGAYRPLLQAGYSRLFAAMVTFSISGLIHEYILLLVAQRKGTPKNNEHNLHSEDDDESYQPKFGNQFLFFVWNGIALCLERLFMNTQQGRLFSKWTRSHVPKPIRTALVLLTVLPIAHLFTDEYVKGLFYDDAAHGFPRIKYFGQASP</sequence>
<protein>
    <recommendedName>
        <fullName evidence="10">Wax synthase domain-containing protein</fullName>
    </recommendedName>
</protein>
<evidence type="ECO:0000256" key="3">
    <source>
        <dbReference type="ARBA" id="ARBA00007282"/>
    </source>
</evidence>
<comment type="pathway">
    <text evidence="2">Secondary metabolite biosynthesis.</text>
</comment>
<feature type="transmembrane region" description="Helical" evidence="9">
    <location>
        <begin position="46"/>
        <end position="67"/>
    </location>
</feature>
<evidence type="ECO:0000256" key="1">
    <source>
        <dbReference type="ARBA" id="ARBA00004141"/>
    </source>
</evidence>
<keyword evidence="7 9" id="KW-0472">Membrane</keyword>
<feature type="transmembrane region" description="Helical" evidence="9">
    <location>
        <begin position="87"/>
        <end position="106"/>
    </location>
</feature>
<comment type="similarity">
    <text evidence="3">Belongs to the wax synthase family.</text>
</comment>
<feature type="transmembrane region" description="Helical" evidence="9">
    <location>
        <begin position="20"/>
        <end position="39"/>
    </location>
</feature>
<evidence type="ECO:0000256" key="4">
    <source>
        <dbReference type="ARBA" id="ARBA00022679"/>
    </source>
</evidence>
<feature type="compositionally biased region" description="Basic and acidic residues" evidence="8">
    <location>
        <begin position="159"/>
        <end position="170"/>
    </location>
</feature>
<dbReference type="GO" id="GO:0008374">
    <property type="term" value="F:O-acyltransferase activity"/>
    <property type="evidence" value="ECO:0007669"/>
    <property type="project" value="InterPro"/>
</dbReference>
<dbReference type="GO" id="GO:0006629">
    <property type="term" value="P:lipid metabolic process"/>
    <property type="evidence" value="ECO:0007669"/>
    <property type="project" value="InterPro"/>
</dbReference>
<dbReference type="EMBL" id="HBIX01035066">
    <property type="protein sequence ID" value="CAE0730148.1"/>
    <property type="molecule type" value="Transcribed_RNA"/>
</dbReference>
<feature type="transmembrane region" description="Helical" evidence="9">
    <location>
        <begin position="219"/>
        <end position="236"/>
    </location>
</feature>
<dbReference type="GO" id="GO:0016020">
    <property type="term" value="C:membrane"/>
    <property type="evidence" value="ECO:0007669"/>
    <property type="project" value="UniProtKB-SubCell"/>
</dbReference>
<keyword evidence="5 9" id="KW-0812">Transmembrane</keyword>
<evidence type="ECO:0000256" key="6">
    <source>
        <dbReference type="ARBA" id="ARBA00022989"/>
    </source>
</evidence>
<comment type="subcellular location">
    <subcellularLocation>
        <location evidence="1">Membrane</location>
        <topology evidence="1">Multi-pass membrane protein</topology>
    </subcellularLocation>
</comment>